<dbReference type="Pfam" id="PF00903">
    <property type="entry name" value="Glyoxalase"/>
    <property type="match status" value="1"/>
</dbReference>
<evidence type="ECO:0000313" key="2">
    <source>
        <dbReference type="EMBL" id="SFI58303.1"/>
    </source>
</evidence>
<dbReference type="Gene3D" id="3.10.180.10">
    <property type="entry name" value="2,3-Dihydroxybiphenyl 1,2-Dioxygenase, domain 1"/>
    <property type="match status" value="1"/>
</dbReference>
<dbReference type="PANTHER" id="PTHR36503">
    <property type="entry name" value="BLR2520 PROTEIN"/>
    <property type="match status" value="1"/>
</dbReference>
<dbReference type="OrthoDB" id="9798430at2"/>
<dbReference type="RefSeq" id="WP_090056217.1">
    <property type="nucleotide sequence ID" value="NZ_FORH01000001.1"/>
</dbReference>
<dbReference type="EMBL" id="FORH01000001">
    <property type="protein sequence ID" value="SFI58303.1"/>
    <property type="molecule type" value="Genomic_DNA"/>
</dbReference>
<dbReference type="PANTHER" id="PTHR36503:SF3">
    <property type="entry name" value="BLR0126 PROTEIN"/>
    <property type="match status" value="1"/>
</dbReference>
<dbReference type="InterPro" id="IPR037523">
    <property type="entry name" value="VOC_core"/>
</dbReference>
<dbReference type="STRING" id="588602.SAMN04487991_0321"/>
<keyword evidence="3" id="KW-1185">Reference proteome</keyword>
<dbReference type="AlphaFoldDB" id="A0A1I3JDH2"/>
<organism evidence="2 3">
    <name type="scientific">Celeribacter neptunius</name>
    <dbReference type="NCBI Taxonomy" id="588602"/>
    <lineage>
        <taxon>Bacteria</taxon>
        <taxon>Pseudomonadati</taxon>
        <taxon>Pseudomonadota</taxon>
        <taxon>Alphaproteobacteria</taxon>
        <taxon>Rhodobacterales</taxon>
        <taxon>Roseobacteraceae</taxon>
        <taxon>Celeribacter</taxon>
    </lineage>
</organism>
<name>A0A1I3JDH2_9RHOB</name>
<reference evidence="3" key="1">
    <citation type="submission" date="2016-10" db="EMBL/GenBank/DDBJ databases">
        <authorList>
            <person name="Varghese N."/>
            <person name="Submissions S."/>
        </authorList>
    </citation>
    <scope>NUCLEOTIDE SEQUENCE [LARGE SCALE GENOMIC DNA]</scope>
    <source>
        <strain evidence="3">DSM 26471</strain>
    </source>
</reference>
<accession>A0A1I3JDH2</accession>
<sequence length="129" mass="14048">MVTPVLDAVAVTAKDIERAMAFYTVLGFDFEGGFLSDDHVEPVRRPGEPRLMIDSAALMEKLTGEAPRAPNHSAFALLCDTPAEVDGMAKAVEEAGFSVLVQPWDAFWGQRYATVSDPDGYRVDLFAPL</sequence>
<gene>
    <name evidence="2" type="ORF">SAMN04487991_0321</name>
</gene>
<proteinExistence type="predicted"/>
<dbReference type="SUPFAM" id="SSF54593">
    <property type="entry name" value="Glyoxalase/Bleomycin resistance protein/Dihydroxybiphenyl dioxygenase"/>
    <property type="match status" value="1"/>
</dbReference>
<evidence type="ECO:0000313" key="3">
    <source>
        <dbReference type="Proteomes" id="UP000199630"/>
    </source>
</evidence>
<dbReference type="PROSITE" id="PS51819">
    <property type="entry name" value="VOC"/>
    <property type="match status" value="1"/>
</dbReference>
<feature type="domain" description="VOC" evidence="1">
    <location>
        <begin position="5"/>
        <end position="128"/>
    </location>
</feature>
<dbReference type="InterPro" id="IPR029068">
    <property type="entry name" value="Glyas_Bleomycin-R_OHBP_Dase"/>
</dbReference>
<dbReference type="InterPro" id="IPR004360">
    <property type="entry name" value="Glyas_Fos-R_dOase_dom"/>
</dbReference>
<dbReference type="Proteomes" id="UP000199630">
    <property type="component" value="Unassembled WGS sequence"/>
</dbReference>
<evidence type="ECO:0000259" key="1">
    <source>
        <dbReference type="PROSITE" id="PS51819"/>
    </source>
</evidence>
<protein>
    <submittedName>
        <fullName evidence="2">Uncharacterized conserved protein PhnB, glyoxalase superfamily</fullName>
    </submittedName>
</protein>